<evidence type="ECO:0000313" key="1">
    <source>
        <dbReference type="EMBL" id="KAJ0174984.1"/>
    </source>
</evidence>
<gene>
    <name evidence="1" type="ORF">K1T71_009125</name>
</gene>
<dbReference type="Proteomes" id="UP000824533">
    <property type="component" value="Linkage Group LG16"/>
</dbReference>
<evidence type="ECO:0000313" key="2">
    <source>
        <dbReference type="Proteomes" id="UP000824533"/>
    </source>
</evidence>
<reference evidence="1 2" key="1">
    <citation type="journal article" date="2021" name="Front. Genet.">
        <title>Chromosome-Level Genome Assembly Reveals Significant Gene Expansion in the Toll and IMD Signaling Pathways of Dendrolimus kikuchii.</title>
        <authorList>
            <person name="Zhou J."/>
            <person name="Wu P."/>
            <person name="Xiong Z."/>
            <person name="Liu N."/>
            <person name="Zhao N."/>
            <person name="Ji M."/>
            <person name="Qiu Y."/>
            <person name="Yang B."/>
        </authorList>
    </citation>
    <scope>NUCLEOTIDE SEQUENCE [LARGE SCALE GENOMIC DNA]</scope>
    <source>
        <strain evidence="1">Ann1</strain>
    </source>
</reference>
<name>A0ACC1CU84_9NEOP</name>
<accession>A0ACC1CU84</accession>
<comment type="caution">
    <text evidence="1">The sequence shown here is derived from an EMBL/GenBank/DDBJ whole genome shotgun (WGS) entry which is preliminary data.</text>
</comment>
<sequence>MTSTCCKFSALVVIYLTVSTHIEANEATTPLQNSPRSKRNQYVLWQWQYWPVGQQSGIGPPIDQYNGYNQNNYDGYNQFTSSNQQYNPLNYEEVQPTRHLEVKREPHLPFDYTIDYTTPVQNILRSIPGYAWVQSSNSGPTYNEVAEHTQNILRDIHNSVFGTGQANALFQTGQSPPIQTQTPYQNNYSNNNYNYVNQDYQNNVNRQQANEVQIQPSVTEATADNTENIHKIQLNTPYNRNQQQTISSPQLQVVASQQSSSSNQYQPMYSQAAYSSNSQWSDGSIPQQNQQANNYYVSNQVEQRPNLSSQSQFISSGQSSFASSNPQPSTLQISSDRTPSFTDTVLDITQFQIASQPQPTNIQSAASSFSGQQLSNVNPPMQIQQKDVIAVQPQAQYETAYQTPAQNPQYTRAPSGPYSQKNTGQNTQRTQTISQKGQQTVIPTSPPVPATQRVTNANNLPFTNIKIESTTKRMLNLPNSKQRTTTVSYITSPKITEKDQVTEKNIDGQLSTSNQRNKTQGVSFKKDSLDFYGTKIEENISFPADQIAQNSTINSEEEEEKEEEEEETIKLTTSPPPLGIKIEDRIGINSPEPPEQVPTTKDPVKECETPASQPPPNFNKPGRRISHTKCYEYVWEQQQRVAKLNAKIECNRDQNKFFYIDGQEGIPAQYPHMAAIGWRGNNGDWLFKCAGALISPKFVLTAARCSRTPTSDNSVLSPVPELVRLGDRQLAERNRFGIISVNVGIKRIIPYPEYSPPQQYNDIALIELDKEITFSKHVQPACLWSKPDTSKLGNQFIATGWGIIDAALEYNPPPTLQKVAVGNIDKDTCNGRINPYCNDNWCGVSDHQICGTYLNGSLDACQGDAGSPLQVKFPLPSDSGGSMHYLIGVSSFRISCRQDNVPTIYTRVSSFIDWIENIVWMSNS</sequence>
<proteinExistence type="predicted"/>
<protein>
    <submittedName>
        <fullName evidence="1">Uncharacterized protein</fullName>
    </submittedName>
</protein>
<organism evidence="1 2">
    <name type="scientific">Dendrolimus kikuchii</name>
    <dbReference type="NCBI Taxonomy" id="765133"/>
    <lineage>
        <taxon>Eukaryota</taxon>
        <taxon>Metazoa</taxon>
        <taxon>Ecdysozoa</taxon>
        <taxon>Arthropoda</taxon>
        <taxon>Hexapoda</taxon>
        <taxon>Insecta</taxon>
        <taxon>Pterygota</taxon>
        <taxon>Neoptera</taxon>
        <taxon>Endopterygota</taxon>
        <taxon>Lepidoptera</taxon>
        <taxon>Glossata</taxon>
        <taxon>Ditrysia</taxon>
        <taxon>Bombycoidea</taxon>
        <taxon>Lasiocampidae</taxon>
        <taxon>Dendrolimus</taxon>
    </lineage>
</organism>
<dbReference type="EMBL" id="CM034402">
    <property type="protein sequence ID" value="KAJ0174984.1"/>
    <property type="molecule type" value="Genomic_DNA"/>
</dbReference>
<keyword evidence="2" id="KW-1185">Reference proteome</keyword>